<dbReference type="GO" id="GO:0005634">
    <property type="term" value="C:nucleus"/>
    <property type="evidence" value="ECO:0007669"/>
    <property type="project" value="TreeGrafter"/>
</dbReference>
<feature type="binding site" evidence="7">
    <location>
        <position position="628"/>
    </location>
    <ligand>
        <name>ATP</name>
        <dbReference type="ChEBI" id="CHEBI:30616"/>
    </ligand>
</feature>
<feature type="compositionally biased region" description="Basic residues" evidence="8">
    <location>
        <begin position="63"/>
        <end position="80"/>
    </location>
</feature>
<dbReference type="PANTHER" id="PTHR45646">
    <property type="entry name" value="SERINE/THREONINE-PROTEIN KINASE DOA-RELATED"/>
    <property type="match status" value="1"/>
</dbReference>
<evidence type="ECO:0000313" key="10">
    <source>
        <dbReference type="EMBL" id="CAI5456238.1"/>
    </source>
</evidence>
<dbReference type="AlphaFoldDB" id="A0A9P1NCQ6"/>
<comment type="similarity">
    <text evidence="6">Belongs to the protein kinase superfamily. CMGC Ser/Thr protein kinase family. Lammer subfamily.</text>
</comment>
<dbReference type="InterPro" id="IPR000719">
    <property type="entry name" value="Prot_kinase_dom"/>
</dbReference>
<evidence type="ECO:0000313" key="11">
    <source>
        <dbReference type="Proteomes" id="UP001152747"/>
    </source>
</evidence>
<dbReference type="InterPro" id="IPR051175">
    <property type="entry name" value="CLK_kinases"/>
</dbReference>
<feature type="region of interest" description="Disordered" evidence="8">
    <location>
        <begin position="256"/>
        <end position="290"/>
    </location>
</feature>
<gene>
    <name evidence="10" type="ORF">CAMP_LOCUS18875</name>
</gene>
<dbReference type="GO" id="GO:0005524">
    <property type="term" value="F:ATP binding"/>
    <property type="evidence" value="ECO:0007669"/>
    <property type="project" value="UniProtKB-UniRule"/>
</dbReference>
<dbReference type="SUPFAM" id="SSF56112">
    <property type="entry name" value="Protein kinase-like (PK-like)"/>
    <property type="match status" value="1"/>
</dbReference>
<feature type="compositionally biased region" description="Basic residues" evidence="8">
    <location>
        <begin position="1"/>
        <end position="12"/>
    </location>
</feature>
<feature type="compositionally biased region" description="Basic and acidic residues" evidence="8">
    <location>
        <begin position="348"/>
        <end position="369"/>
    </location>
</feature>
<dbReference type="PROSITE" id="PS00108">
    <property type="entry name" value="PROTEIN_KINASE_ST"/>
    <property type="match status" value="1"/>
</dbReference>
<protein>
    <recommendedName>
        <fullName evidence="9">Protein kinase domain-containing protein</fullName>
    </recommendedName>
</protein>
<proteinExistence type="inferred from homology"/>
<evidence type="ECO:0000256" key="4">
    <source>
        <dbReference type="ARBA" id="ARBA00022777"/>
    </source>
</evidence>
<feature type="region of interest" description="Disordered" evidence="8">
    <location>
        <begin position="560"/>
        <end position="583"/>
    </location>
</feature>
<organism evidence="10 11">
    <name type="scientific">Caenorhabditis angaria</name>
    <dbReference type="NCBI Taxonomy" id="860376"/>
    <lineage>
        <taxon>Eukaryota</taxon>
        <taxon>Metazoa</taxon>
        <taxon>Ecdysozoa</taxon>
        <taxon>Nematoda</taxon>
        <taxon>Chromadorea</taxon>
        <taxon>Rhabditida</taxon>
        <taxon>Rhabditina</taxon>
        <taxon>Rhabditomorpha</taxon>
        <taxon>Rhabditoidea</taxon>
        <taxon>Rhabditidae</taxon>
        <taxon>Peloderinae</taxon>
        <taxon>Caenorhabditis</taxon>
    </lineage>
</organism>
<dbReference type="OrthoDB" id="283111at2759"/>
<dbReference type="InterPro" id="IPR008271">
    <property type="entry name" value="Ser/Thr_kinase_AS"/>
</dbReference>
<dbReference type="SMART" id="SM00220">
    <property type="entry name" value="S_TKc"/>
    <property type="match status" value="1"/>
</dbReference>
<feature type="region of interest" description="Disordered" evidence="8">
    <location>
        <begin position="1"/>
        <end position="160"/>
    </location>
</feature>
<keyword evidence="1" id="KW-0723">Serine/threonine-protein kinase</keyword>
<keyword evidence="5 7" id="KW-0067">ATP-binding</keyword>
<feature type="compositionally biased region" description="Low complexity" evidence="8">
    <location>
        <begin position="107"/>
        <end position="121"/>
    </location>
</feature>
<feature type="compositionally biased region" description="Polar residues" evidence="8">
    <location>
        <begin position="130"/>
        <end position="159"/>
    </location>
</feature>
<keyword evidence="3 7" id="KW-0547">Nucleotide-binding</keyword>
<dbReference type="Gene3D" id="1.10.510.10">
    <property type="entry name" value="Transferase(Phosphotransferase) domain 1"/>
    <property type="match status" value="1"/>
</dbReference>
<feature type="compositionally biased region" description="Basic and acidic residues" evidence="8">
    <location>
        <begin position="270"/>
        <end position="280"/>
    </location>
</feature>
<dbReference type="EMBL" id="CANHGI010000006">
    <property type="protein sequence ID" value="CAI5456238.1"/>
    <property type="molecule type" value="Genomic_DNA"/>
</dbReference>
<dbReference type="CDD" id="cd14134">
    <property type="entry name" value="PKc_CLK"/>
    <property type="match status" value="1"/>
</dbReference>
<evidence type="ECO:0000256" key="2">
    <source>
        <dbReference type="ARBA" id="ARBA00022679"/>
    </source>
</evidence>
<name>A0A9P1NCQ6_9PELO</name>
<evidence type="ECO:0000256" key="8">
    <source>
        <dbReference type="SAM" id="MobiDB-lite"/>
    </source>
</evidence>
<evidence type="ECO:0000256" key="1">
    <source>
        <dbReference type="ARBA" id="ARBA00022527"/>
    </source>
</evidence>
<evidence type="ECO:0000259" key="9">
    <source>
        <dbReference type="PROSITE" id="PS50011"/>
    </source>
</evidence>
<reference evidence="10" key="1">
    <citation type="submission" date="2022-11" db="EMBL/GenBank/DDBJ databases">
        <authorList>
            <person name="Kikuchi T."/>
        </authorList>
    </citation>
    <scope>NUCLEOTIDE SEQUENCE</scope>
    <source>
        <strain evidence="10">PS1010</strain>
    </source>
</reference>
<dbReference type="Gene3D" id="3.30.200.20">
    <property type="entry name" value="Phosphorylase Kinase, domain 1"/>
    <property type="match status" value="1"/>
</dbReference>
<dbReference type="GO" id="GO:0043484">
    <property type="term" value="P:regulation of RNA splicing"/>
    <property type="evidence" value="ECO:0007669"/>
    <property type="project" value="TreeGrafter"/>
</dbReference>
<dbReference type="InterPro" id="IPR017441">
    <property type="entry name" value="Protein_kinase_ATP_BS"/>
</dbReference>
<evidence type="ECO:0000256" key="6">
    <source>
        <dbReference type="ARBA" id="ARBA00037966"/>
    </source>
</evidence>
<feature type="region of interest" description="Disordered" evidence="8">
    <location>
        <begin position="484"/>
        <end position="517"/>
    </location>
</feature>
<feature type="compositionally biased region" description="Polar residues" evidence="8">
    <location>
        <begin position="375"/>
        <end position="385"/>
    </location>
</feature>
<keyword evidence="4" id="KW-0418">Kinase</keyword>
<dbReference type="PROSITE" id="PS00107">
    <property type="entry name" value="PROTEIN_KINASE_ATP"/>
    <property type="match status" value="1"/>
</dbReference>
<dbReference type="Proteomes" id="UP001152747">
    <property type="component" value="Unassembled WGS sequence"/>
</dbReference>
<keyword evidence="11" id="KW-1185">Reference proteome</keyword>
<feature type="compositionally biased region" description="Low complexity" evidence="8">
    <location>
        <begin position="386"/>
        <end position="395"/>
    </location>
</feature>
<comment type="caution">
    <text evidence="10">The sequence shown here is derived from an EMBL/GenBank/DDBJ whole genome shotgun (WGS) entry which is preliminary data.</text>
</comment>
<dbReference type="PANTHER" id="PTHR45646:SF11">
    <property type="entry name" value="SERINE_THREONINE-PROTEIN KINASE DOA"/>
    <property type="match status" value="1"/>
</dbReference>
<dbReference type="InterPro" id="IPR011009">
    <property type="entry name" value="Kinase-like_dom_sf"/>
</dbReference>
<keyword evidence="2" id="KW-0808">Transferase</keyword>
<accession>A0A9P1NCQ6</accession>
<dbReference type="Pfam" id="PF00069">
    <property type="entry name" value="Pkinase"/>
    <property type="match status" value="1"/>
</dbReference>
<feature type="domain" description="Protein kinase" evidence="9">
    <location>
        <begin position="599"/>
        <end position="910"/>
    </location>
</feature>
<dbReference type="PROSITE" id="PS50011">
    <property type="entry name" value="PROTEIN_KINASE_DOM"/>
    <property type="match status" value="1"/>
</dbReference>
<evidence type="ECO:0000256" key="3">
    <source>
        <dbReference type="ARBA" id="ARBA00022741"/>
    </source>
</evidence>
<sequence>MVTTRSRTRTRTRTGTTLTNGSLDASHRSGQRTDTSERNRYPSRNVKPSVRLTQNENGPAARGTKRRRIESPIRKNKGIKKPYAPSGPKTNRRSRSRTPCPTCSPHVAVTSTVTTSASSVSPNRPFLSVSPYSLTARSTPNNNTSREPSTSNNLLSPQSSRRHYISHRLPQRAVLSNAPQIQSAAVFLTPEMPVQKFSLPQPNALALRKLPLVVIPRKRKYKNYVSRRRNTQLLASLRKCVSDPHLYKSYNHWKGLSRPLTPPTGAPKTLKPEEIKKPDENVAPPPTKQISGKLTELKRNQSTEKAIFRVPSITSTTKIAAGKVAPAPALVKDQKPPLNKQNSTTKPAEVKKVDPIPKKPAEPVKKSEGIEFLPSNDTNQQSTSSAAGAAPAVAPGPKALRKAYGSKSGTTICAIGSPIGGPSTSNAQQPVEDEKRLIEKKLSLRKKKTETGILAVSKSGIDIGKEQTDEQKAKKTVNAVSAAFSTPQTPVDDSSNSSSNKPVVNMKTPTSAATTIPKPKSAAAQSLLAQLQLPASVSAKVDKIIACGDKARKIKPIAQKTNQRVKARETSGGTNHAPAIQDDSDGHLIYSKGDLVKQFCIQDTLGEGTFGKVARVKNTKNNKVMALKIIKNVNKYRDAAKLEIKVLNKLKEQDPNDQNWVIHLESWFDYHGHVCLLFNLMGLSIFDFLKNNDYRPYPMAHTLHIAYQLCNAVKFLHENHLTHTDLKPENILFIDSSYTLDPDRPKYRILKNTHVRLIDFGSATFDTEHHSTIVSTRHYRAPEVIMELGWSQPCDVWSIGCILYELYTGSTLFQTHDNNEHLAMMERVLGSIPARMMKRAKCDCIINAKLDWGTNSAGHTWVKKNCVPLRRSMTCLEPEHNELFELIENMLTYEQSSRLKLKEALEHRFFRRLPENLRLPYNLSTNGNQQ</sequence>
<evidence type="ECO:0000256" key="7">
    <source>
        <dbReference type="PROSITE-ProRule" id="PRU10141"/>
    </source>
</evidence>
<dbReference type="GO" id="GO:0004674">
    <property type="term" value="F:protein serine/threonine kinase activity"/>
    <property type="evidence" value="ECO:0007669"/>
    <property type="project" value="UniProtKB-KW"/>
</dbReference>
<feature type="region of interest" description="Disordered" evidence="8">
    <location>
        <begin position="328"/>
        <end position="395"/>
    </location>
</feature>
<evidence type="ECO:0000256" key="5">
    <source>
        <dbReference type="ARBA" id="ARBA00022840"/>
    </source>
</evidence>